<dbReference type="Proteomes" id="UP001153555">
    <property type="component" value="Unassembled WGS sequence"/>
</dbReference>
<proteinExistence type="predicted"/>
<protein>
    <submittedName>
        <fullName evidence="2">Uncharacterized protein</fullName>
    </submittedName>
</protein>
<dbReference type="EMBL" id="CACSLK010027813">
    <property type="protein sequence ID" value="CAA0830222.1"/>
    <property type="molecule type" value="Genomic_DNA"/>
</dbReference>
<feature type="non-terminal residue" evidence="2">
    <location>
        <position position="77"/>
    </location>
</feature>
<feature type="region of interest" description="Disordered" evidence="1">
    <location>
        <begin position="1"/>
        <end position="61"/>
    </location>
</feature>
<gene>
    <name evidence="2" type="ORF">SHERM_25680</name>
</gene>
<evidence type="ECO:0000256" key="1">
    <source>
        <dbReference type="SAM" id="MobiDB-lite"/>
    </source>
</evidence>
<evidence type="ECO:0000313" key="2">
    <source>
        <dbReference type="EMBL" id="CAA0830222.1"/>
    </source>
</evidence>
<dbReference type="AlphaFoldDB" id="A0A9N7RJC5"/>
<feature type="non-terminal residue" evidence="2">
    <location>
        <position position="1"/>
    </location>
</feature>
<organism evidence="2 3">
    <name type="scientific">Striga hermonthica</name>
    <name type="common">Purple witchweed</name>
    <name type="synonym">Buchnera hermonthica</name>
    <dbReference type="NCBI Taxonomy" id="68872"/>
    <lineage>
        <taxon>Eukaryota</taxon>
        <taxon>Viridiplantae</taxon>
        <taxon>Streptophyta</taxon>
        <taxon>Embryophyta</taxon>
        <taxon>Tracheophyta</taxon>
        <taxon>Spermatophyta</taxon>
        <taxon>Magnoliopsida</taxon>
        <taxon>eudicotyledons</taxon>
        <taxon>Gunneridae</taxon>
        <taxon>Pentapetalae</taxon>
        <taxon>asterids</taxon>
        <taxon>lamiids</taxon>
        <taxon>Lamiales</taxon>
        <taxon>Orobanchaceae</taxon>
        <taxon>Buchnereae</taxon>
        <taxon>Striga</taxon>
    </lineage>
</organism>
<keyword evidence="3" id="KW-1185">Reference proteome</keyword>
<reference evidence="2" key="1">
    <citation type="submission" date="2019-12" db="EMBL/GenBank/DDBJ databases">
        <authorList>
            <person name="Scholes J."/>
        </authorList>
    </citation>
    <scope>NUCLEOTIDE SEQUENCE</scope>
</reference>
<evidence type="ECO:0000313" key="3">
    <source>
        <dbReference type="Proteomes" id="UP001153555"/>
    </source>
</evidence>
<sequence length="77" mass="8877">TGISRIPIDVPRIRKEGPKKRTEELPSISRDSRDGRDSRESHDSRVQQSRNDDFCETSRDSRVYVATREMLSRLASS</sequence>
<feature type="compositionally biased region" description="Basic and acidic residues" evidence="1">
    <location>
        <begin position="11"/>
        <end position="61"/>
    </location>
</feature>
<accession>A0A9N7RJC5</accession>
<name>A0A9N7RJC5_STRHE</name>
<comment type="caution">
    <text evidence="2">The sequence shown here is derived from an EMBL/GenBank/DDBJ whole genome shotgun (WGS) entry which is preliminary data.</text>
</comment>